<feature type="domain" description="Nephrocystin 3-like N-terminal" evidence="3">
    <location>
        <begin position="321"/>
        <end position="504"/>
    </location>
</feature>
<dbReference type="InterPro" id="IPR056693">
    <property type="entry name" value="DUF7791"/>
</dbReference>
<protein>
    <recommendedName>
        <fullName evidence="7">NACHT domain-containing protein</fullName>
    </recommendedName>
</protein>
<feature type="compositionally biased region" description="Gly residues" evidence="2">
    <location>
        <begin position="60"/>
        <end position="74"/>
    </location>
</feature>
<dbReference type="Proteomes" id="UP001287356">
    <property type="component" value="Unassembled WGS sequence"/>
</dbReference>
<name>A0AAE0MYZ0_9PEZI</name>
<dbReference type="Pfam" id="PF25053">
    <property type="entry name" value="DUF7791"/>
    <property type="match status" value="1"/>
</dbReference>
<gene>
    <name evidence="5" type="ORF">B0T24DRAFT_109947</name>
</gene>
<dbReference type="PANTHER" id="PTHR10039:SF5">
    <property type="entry name" value="NACHT DOMAIN-CONTAINING PROTEIN"/>
    <property type="match status" value="1"/>
</dbReference>
<evidence type="ECO:0000313" key="6">
    <source>
        <dbReference type="Proteomes" id="UP001287356"/>
    </source>
</evidence>
<dbReference type="InterPro" id="IPR056884">
    <property type="entry name" value="NPHP3-like_N"/>
</dbReference>
<feature type="region of interest" description="Disordered" evidence="2">
    <location>
        <begin position="52"/>
        <end position="87"/>
    </location>
</feature>
<feature type="region of interest" description="Disordered" evidence="2">
    <location>
        <begin position="113"/>
        <end position="134"/>
    </location>
</feature>
<evidence type="ECO:0000313" key="5">
    <source>
        <dbReference type="EMBL" id="KAK3361523.1"/>
    </source>
</evidence>
<dbReference type="EMBL" id="JAULSN010000011">
    <property type="protein sequence ID" value="KAK3361523.1"/>
    <property type="molecule type" value="Genomic_DNA"/>
</dbReference>
<feature type="domain" description="DUF7791" evidence="4">
    <location>
        <begin position="626"/>
        <end position="786"/>
    </location>
</feature>
<keyword evidence="1" id="KW-0677">Repeat</keyword>
<sequence>MEAAAATAIDVDVQPAAAAAVVARFFAVAGRVFEAARAIHYHHDYQHRTAAAAATARHSAGGGDGDGDGDGSGSVGDDAPQLPPVGFDRDQAEQFTASLRALVQQIDTAPTSIAVASGEQDNRNNSDSDSDSDSDAVLAACRKVTRDLLVHLARFHGSQQHQKEGVSDADGEDVAELARRLWPALDVHALGCVLRDLARRWEEDGRRSGSGLGLDDALVESFSRLRVDGGLASGVAAGGEDGLSVPEEVPGTGSAEPVAGVDAVGRGVSKRSRVPLSILEDFILDGLAYKSMRDREEEVTEAHNKTFEWIFGADGDSTDTGKQHSGGHTFRTWLEADGLGPLFWISGKPGSGKSTLTRFLFEHGATTQCLAAWAKGRPVAKAGFFFWTSGSREQRSQTGLLRYLLHQLLSADRALIPTAFPGLWQRISSMTTKERIQVSLEWTAPDLMAAFGALLDAMLPRANVCLFVDGLDEFDGDHGAMIDFFKDLGAGRHGRRVKICLSSRPWDVFEKAFKHHAIPSLKLQDLTFVDMRTYADDSLRQNVHVRRLAKKSPPQYDRLVDETVQRADGVFLWVRLAVSRLIQNFEPGQGMASLEAALDSLPRELDELFEKLLFQDQTAAELADTAALFQLVRAREAVADFIRDESANSLTVWELAFALAGSDDDDTALLGPAVEQIGAAECRDRYRRTTAYIRARSAGLLDMYASHAHGGSARRGGQPARFAALDVGAEHPEARLLDAKVTYIHRTVRDWLVGHSGAVQARLQAGTADSFDPHVRLLRSYVLRLKQPLAEPERHRRLDEWWPDIALAMTHAAFSSSTARGSPGRAQLRALVNALDATISWLWLSSDADDHWARRAFGSYEVRMKAPPIRAPFLCLTVRFGLRAYVEDELEARREEEILRGSNAVVVAGAGAGAGAGASAGSDANTDDYDDNNGTPLLAYATEFLCSRQKTLYPLSSRPLVAYLLSHPSPSRSNLNPGPNHRYTDFHTHKPTTAWLAVARHLRDARRRGWLAHYDTAESGARRWAGVVRDFVELGGADVHAVVLADHWDPEVTVRGVLDLLCETYGDADVAEVRDVVVRRAGGC</sequence>
<organism evidence="5 6">
    <name type="scientific">Lasiosphaeria ovina</name>
    <dbReference type="NCBI Taxonomy" id="92902"/>
    <lineage>
        <taxon>Eukaryota</taxon>
        <taxon>Fungi</taxon>
        <taxon>Dikarya</taxon>
        <taxon>Ascomycota</taxon>
        <taxon>Pezizomycotina</taxon>
        <taxon>Sordariomycetes</taxon>
        <taxon>Sordariomycetidae</taxon>
        <taxon>Sordariales</taxon>
        <taxon>Lasiosphaeriaceae</taxon>
        <taxon>Lasiosphaeria</taxon>
    </lineage>
</organism>
<evidence type="ECO:0000259" key="4">
    <source>
        <dbReference type="Pfam" id="PF25053"/>
    </source>
</evidence>
<dbReference type="InterPro" id="IPR027417">
    <property type="entry name" value="P-loop_NTPase"/>
</dbReference>
<proteinExistence type="predicted"/>
<dbReference type="AlphaFoldDB" id="A0AAE0MYZ0"/>
<comment type="caution">
    <text evidence="5">The sequence shown here is derived from an EMBL/GenBank/DDBJ whole genome shotgun (WGS) entry which is preliminary data.</text>
</comment>
<reference evidence="5" key="1">
    <citation type="journal article" date="2023" name="Mol. Phylogenet. Evol.">
        <title>Genome-scale phylogeny and comparative genomics of the fungal order Sordariales.</title>
        <authorList>
            <person name="Hensen N."/>
            <person name="Bonometti L."/>
            <person name="Westerberg I."/>
            <person name="Brannstrom I.O."/>
            <person name="Guillou S."/>
            <person name="Cros-Aarteil S."/>
            <person name="Calhoun S."/>
            <person name="Haridas S."/>
            <person name="Kuo A."/>
            <person name="Mondo S."/>
            <person name="Pangilinan J."/>
            <person name="Riley R."/>
            <person name="LaButti K."/>
            <person name="Andreopoulos B."/>
            <person name="Lipzen A."/>
            <person name="Chen C."/>
            <person name="Yan M."/>
            <person name="Daum C."/>
            <person name="Ng V."/>
            <person name="Clum A."/>
            <person name="Steindorff A."/>
            <person name="Ohm R.A."/>
            <person name="Martin F."/>
            <person name="Silar P."/>
            <person name="Natvig D.O."/>
            <person name="Lalanne C."/>
            <person name="Gautier V."/>
            <person name="Ament-Velasquez S.L."/>
            <person name="Kruys A."/>
            <person name="Hutchinson M.I."/>
            <person name="Powell A.J."/>
            <person name="Barry K."/>
            <person name="Miller A.N."/>
            <person name="Grigoriev I.V."/>
            <person name="Debuchy R."/>
            <person name="Gladieux P."/>
            <person name="Hiltunen Thoren M."/>
            <person name="Johannesson H."/>
        </authorList>
    </citation>
    <scope>NUCLEOTIDE SEQUENCE</scope>
    <source>
        <strain evidence="5">CBS 958.72</strain>
    </source>
</reference>
<keyword evidence="6" id="KW-1185">Reference proteome</keyword>
<dbReference type="SUPFAM" id="SSF52540">
    <property type="entry name" value="P-loop containing nucleoside triphosphate hydrolases"/>
    <property type="match status" value="1"/>
</dbReference>
<evidence type="ECO:0008006" key="7">
    <source>
        <dbReference type="Google" id="ProtNLM"/>
    </source>
</evidence>
<accession>A0AAE0MYZ0</accession>
<evidence type="ECO:0000256" key="1">
    <source>
        <dbReference type="ARBA" id="ARBA00022737"/>
    </source>
</evidence>
<evidence type="ECO:0000259" key="3">
    <source>
        <dbReference type="Pfam" id="PF24883"/>
    </source>
</evidence>
<evidence type="ECO:0000256" key="2">
    <source>
        <dbReference type="SAM" id="MobiDB-lite"/>
    </source>
</evidence>
<dbReference type="PANTHER" id="PTHR10039">
    <property type="entry name" value="AMELOGENIN"/>
    <property type="match status" value="1"/>
</dbReference>
<dbReference type="Pfam" id="PF24883">
    <property type="entry name" value="NPHP3_N"/>
    <property type="match status" value="1"/>
</dbReference>
<reference evidence="5" key="2">
    <citation type="submission" date="2023-06" db="EMBL/GenBank/DDBJ databases">
        <authorList>
            <consortium name="Lawrence Berkeley National Laboratory"/>
            <person name="Haridas S."/>
            <person name="Hensen N."/>
            <person name="Bonometti L."/>
            <person name="Westerberg I."/>
            <person name="Brannstrom I.O."/>
            <person name="Guillou S."/>
            <person name="Cros-Aarteil S."/>
            <person name="Calhoun S."/>
            <person name="Kuo A."/>
            <person name="Mondo S."/>
            <person name="Pangilinan J."/>
            <person name="Riley R."/>
            <person name="Labutti K."/>
            <person name="Andreopoulos B."/>
            <person name="Lipzen A."/>
            <person name="Chen C."/>
            <person name="Yanf M."/>
            <person name="Daum C."/>
            <person name="Ng V."/>
            <person name="Clum A."/>
            <person name="Steindorff A."/>
            <person name="Ohm R."/>
            <person name="Martin F."/>
            <person name="Silar P."/>
            <person name="Natvig D."/>
            <person name="Lalanne C."/>
            <person name="Gautier V."/>
            <person name="Ament-Velasquez S.L."/>
            <person name="Kruys A."/>
            <person name="Hutchinson M.I."/>
            <person name="Powell A.J."/>
            <person name="Barry K."/>
            <person name="Miller A.N."/>
            <person name="Grigoriev I.V."/>
            <person name="Debuchy R."/>
            <person name="Gladieux P."/>
            <person name="Thoren M.H."/>
            <person name="Johannesson H."/>
        </authorList>
    </citation>
    <scope>NUCLEOTIDE SEQUENCE</scope>
    <source>
        <strain evidence="5">CBS 958.72</strain>
    </source>
</reference>
<dbReference type="Gene3D" id="3.40.50.300">
    <property type="entry name" value="P-loop containing nucleotide triphosphate hydrolases"/>
    <property type="match status" value="1"/>
</dbReference>